<organism evidence="2 3">
    <name type="scientific">Prymnesium parvum</name>
    <name type="common">Toxic golden alga</name>
    <dbReference type="NCBI Taxonomy" id="97485"/>
    <lineage>
        <taxon>Eukaryota</taxon>
        <taxon>Haptista</taxon>
        <taxon>Haptophyta</taxon>
        <taxon>Prymnesiophyceae</taxon>
        <taxon>Prymnesiales</taxon>
        <taxon>Prymnesiaceae</taxon>
        <taxon>Prymnesium</taxon>
    </lineage>
</organism>
<protein>
    <submittedName>
        <fullName evidence="2">Uncharacterized protein</fullName>
    </submittedName>
</protein>
<feature type="region of interest" description="Disordered" evidence="1">
    <location>
        <begin position="273"/>
        <end position="293"/>
    </location>
</feature>
<evidence type="ECO:0000313" key="3">
    <source>
        <dbReference type="Proteomes" id="UP001515480"/>
    </source>
</evidence>
<proteinExistence type="predicted"/>
<dbReference type="InterPro" id="IPR032801">
    <property type="entry name" value="PXL2A/B/C"/>
</dbReference>
<evidence type="ECO:0000313" key="2">
    <source>
        <dbReference type="EMBL" id="KAL1529067.1"/>
    </source>
</evidence>
<dbReference type="Proteomes" id="UP001515480">
    <property type="component" value="Unassembled WGS sequence"/>
</dbReference>
<feature type="region of interest" description="Disordered" evidence="1">
    <location>
        <begin position="1"/>
        <end position="27"/>
    </location>
</feature>
<dbReference type="AlphaFoldDB" id="A0AB34K7A3"/>
<dbReference type="PANTHER" id="PTHR28630:SF3">
    <property type="entry name" value="PEROXIREDOXIN-LIKE 2C"/>
    <property type="match status" value="1"/>
</dbReference>
<dbReference type="InterPro" id="IPR036249">
    <property type="entry name" value="Thioredoxin-like_sf"/>
</dbReference>
<sequence length="321" mass="35134">MDAAAGELARGVKRKSDDDGAPAWDGEMSGAELLDALGLTISDLMASSSSAAATPPPEDAAAEQHAAEPVFGPEVWRYEPRPRLRGELEELNDLFVLDETSDTVMIPSLFIDRRILLVFLRHFGCRFCRQQVRAICEHAQPALRREGIPVVMISLGLPRHITKFKQETGIDAEIYVDPRPDSPVAYSGFKLYGGKDRMVDASGEVLPQVKEKALALPGDFYDGGYPTDTSPYSGDIFQVGGMFVMEGHSCLYAHRSAFLGDVPELPLVVEAATGKQPDGQPSTRQWPGWHTPCDDSWRQPLELPALVAPMPPPLPRVASKR</sequence>
<keyword evidence="3" id="KW-1185">Reference proteome</keyword>
<comment type="caution">
    <text evidence="2">The sequence shown here is derived from an EMBL/GenBank/DDBJ whole genome shotgun (WGS) entry which is preliminary data.</text>
</comment>
<name>A0AB34K7A3_PRYPA</name>
<evidence type="ECO:0000256" key="1">
    <source>
        <dbReference type="SAM" id="MobiDB-lite"/>
    </source>
</evidence>
<dbReference type="EMBL" id="JBGBPQ010000001">
    <property type="protein sequence ID" value="KAL1529067.1"/>
    <property type="molecule type" value="Genomic_DNA"/>
</dbReference>
<dbReference type="SUPFAM" id="SSF52833">
    <property type="entry name" value="Thioredoxin-like"/>
    <property type="match status" value="1"/>
</dbReference>
<accession>A0AB34K7A3</accession>
<dbReference type="Pfam" id="PF13911">
    <property type="entry name" value="AhpC-TSA_2"/>
    <property type="match status" value="1"/>
</dbReference>
<dbReference type="PANTHER" id="PTHR28630">
    <property type="match status" value="1"/>
</dbReference>
<dbReference type="Gene3D" id="3.40.30.10">
    <property type="entry name" value="Glutaredoxin"/>
    <property type="match status" value="1"/>
</dbReference>
<gene>
    <name evidence="2" type="ORF">AB1Y20_000029</name>
</gene>
<reference evidence="2 3" key="1">
    <citation type="journal article" date="2024" name="Science">
        <title>Giant polyketide synthase enzymes in the biosynthesis of giant marine polyether toxins.</title>
        <authorList>
            <person name="Fallon T.R."/>
            <person name="Shende V.V."/>
            <person name="Wierzbicki I.H."/>
            <person name="Pendleton A.L."/>
            <person name="Watervoot N.F."/>
            <person name="Auber R.P."/>
            <person name="Gonzalez D.J."/>
            <person name="Wisecaver J.H."/>
            <person name="Moore B.S."/>
        </authorList>
    </citation>
    <scope>NUCLEOTIDE SEQUENCE [LARGE SCALE GENOMIC DNA]</scope>
    <source>
        <strain evidence="2 3">12B1</strain>
    </source>
</reference>